<feature type="binding site" evidence="6">
    <location>
        <begin position="23"/>
        <end position="24"/>
    </location>
    <ligand>
        <name>substrate</name>
    </ligand>
</feature>
<dbReference type="OrthoDB" id="354304at2759"/>
<protein>
    <recommendedName>
        <fullName evidence="8">Phosphoglycerate mutase</fullName>
        <ecNumber evidence="8">5.4.2.11</ecNumber>
    </recommendedName>
</protein>
<dbReference type="SMART" id="SM00855">
    <property type="entry name" value="PGAM"/>
    <property type="match status" value="1"/>
</dbReference>
<dbReference type="GO" id="GO:0006096">
    <property type="term" value="P:glycolytic process"/>
    <property type="evidence" value="ECO:0007669"/>
    <property type="project" value="UniProtKB-KW"/>
</dbReference>
<dbReference type="NCBIfam" id="TIGR01258">
    <property type="entry name" value="pgm_1"/>
    <property type="match status" value="1"/>
</dbReference>
<name>U6GGW3_9EIME</name>
<evidence type="ECO:0000256" key="7">
    <source>
        <dbReference type="PIRSR" id="PIRSR613078-3"/>
    </source>
</evidence>
<feature type="binding site" evidence="6">
    <location>
        <begin position="116"/>
        <end position="117"/>
    </location>
    <ligand>
        <name>substrate</name>
    </ligand>
</feature>
<dbReference type="EMBL" id="HG691633">
    <property type="protein sequence ID" value="CDI78802.1"/>
    <property type="molecule type" value="Genomic_DNA"/>
</dbReference>
<evidence type="ECO:0000313" key="11">
    <source>
        <dbReference type="Proteomes" id="UP000018201"/>
    </source>
</evidence>
<evidence type="ECO:0000256" key="9">
    <source>
        <dbReference type="SAM" id="MobiDB-lite"/>
    </source>
</evidence>
<dbReference type="InterPro" id="IPR013078">
    <property type="entry name" value="His_Pase_superF_clade-1"/>
</dbReference>
<dbReference type="InterPro" id="IPR005952">
    <property type="entry name" value="Phosphogly_mut1"/>
</dbReference>
<dbReference type="AlphaFoldDB" id="U6GGW3"/>
<keyword evidence="3 8" id="KW-0324">Glycolysis</keyword>
<keyword evidence="11" id="KW-1185">Reference proteome</keyword>
<gene>
    <name evidence="10" type="ORF">EPH_0008140</name>
</gene>
<evidence type="ECO:0000256" key="5">
    <source>
        <dbReference type="PIRSR" id="PIRSR613078-1"/>
    </source>
</evidence>
<feature type="region of interest" description="Disordered" evidence="9">
    <location>
        <begin position="247"/>
        <end position="306"/>
    </location>
</feature>
<accession>U6GGW3</accession>
<proteinExistence type="inferred from homology"/>
<evidence type="ECO:0000256" key="4">
    <source>
        <dbReference type="ARBA" id="ARBA00023235"/>
    </source>
</evidence>
<dbReference type="GO" id="GO:0004619">
    <property type="term" value="F:phosphoglycerate mutase activity"/>
    <property type="evidence" value="ECO:0007669"/>
    <property type="project" value="UniProtKB-EC"/>
</dbReference>
<dbReference type="Pfam" id="PF00300">
    <property type="entry name" value="His_Phos_1"/>
    <property type="match status" value="2"/>
</dbReference>
<dbReference type="SUPFAM" id="SSF53254">
    <property type="entry name" value="Phosphoglycerate mutase-like"/>
    <property type="match status" value="1"/>
</dbReference>
<organism evidence="10 11">
    <name type="scientific">Eimeria praecox</name>
    <dbReference type="NCBI Taxonomy" id="51316"/>
    <lineage>
        <taxon>Eukaryota</taxon>
        <taxon>Sar</taxon>
        <taxon>Alveolata</taxon>
        <taxon>Apicomplexa</taxon>
        <taxon>Conoidasida</taxon>
        <taxon>Coccidia</taxon>
        <taxon>Eucoccidiorida</taxon>
        <taxon>Eimeriorina</taxon>
        <taxon>Eimeriidae</taxon>
        <taxon>Eimeria</taxon>
    </lineage>
</organism>
<evidence type="ECO:0000256" key="3">
    <source>
        <dbReference type="ARBA" id="ARBA00023152"/>
    </source>
</evidence>
<feature type="site" description="Transition state stabilizer" evidence="7">
    <location>
        <position position="184"/>
    </location>
</feature>
<feature type="binding site" evidence="6">
    <location>
        <begin position="185"/>
        <end position="186"/>
    </location>
    <ligand>
        <name>substrate</name>
    </ligand>
</feature>
<dbReference type="InterPro" id="IPR001345">
    <property type="entry name" value="PG/BPGM_mutase_AS"/>
</dbReference>
<reference evidence="10" key="1">
    <citation type="submission" date="2013-10" db="EMBL/GenBank/DDBJ databases">
        <title>Genomic analysis of the causative agents of coccidiosis in chickens.</title>
        <authorList>
            <person name="Reid A.J."/>
            <person name="Blake D."/>
            <person name="Billington K."/>
            <person name="Browne H."/>
            <person name="Dunn M."/>
            <person name="Hung S."/>
            <person name="Kawahara F."/>
            <person name="Miranda-Saavedra D."/>
            <person name="Mourier T."/>
            <person name="Nagra H."/>
            <person name="Otto T.D."/>
            <person name="Rawlings N."/>
            <person name="Sanchez A."/>
            <person name="Sanders M."/>
            <person name="Subramaniam C."/>
            <person name="Tay Y."/>
            <person name="Dear P."/>
            <person name="Doerig C."/>
            <person name="Gruber A."/>
            <person name="Parkinson J."/>
            <person name="Shirley M."/>
            <person name="Wan K.L."/>
            <person name="Berriman M."/>
            <person name="Tomley F."/>
            <person name="Pain A."/>
        </authorList>
    </citation>
    <scope>NUCLEOTIDE SEQUENCE [LARGE SCALE GENOMIC DNA]</scope>
    <source>
        <strain evidence="10">Houghton</strain>
    </source>
</reference>
<feature type="binding site" evidence="6">
    <location>
        <begin position="10"/>
        <end position="17"/>
    </location>
    <ligand>
        <name>substrate</name>
    </ligand>
</feature>
<feature type="compositionally biased region" description="Low complexity" evidence="9">
    <location>
        <begin position="261"/>
        <end position="288"/>
    </location>
</feature>
<feature type="active site" description="Proton donor/acceptor" evidence="5">
    <location>
        <position position="89"/>
    </location>
</feature>
<dbReference type="PANTHER" id="PTHR11931">
    <property type="entry name" value="PHOSPHOGLYCERATE MUTASE"/>
    <property type="match status" value="1"/>
</dbReference>
<dbReference type="Proteomes" id="UP000018201">
    <property type="component" value="Unassembled WGS sequence"/>
</dbReference>
<feature type="binding site" evidence="6">
    <location>
        <begin position="89"/>
        <end position="92"/>
    </location>
    <ligand>
        <name>substrate</name>
    </ligand>
</feature>
<evidence type="ECO:0000256" key="6">
    <source>
        <dbReference type="PIRSR" id="PIRSR613078-2"/>
    </source>
</evidence>
<comment type="similarity">
    <text evidence="2 8">Belongs to the phosphoglycerate mutase family. BPG-dependent PGAM subfamily.</text>
</comment>
<feature type="binding site" evidence="6">
    <location>
        <position position="62"/>
    </location>
    <ligand>
        <name>substrate</name>
    </ligand>
</feature>
<dbReference type="CDD" id="cd07067">
    <property type="entry name" value="HP_PGM_like"/>
    <property type="match status" value="1"/>
</dbReference>
<sequence length="306" mass="34062">MAPRYLVLVRHGESSWNKENRFTGWTDVPLSEHGLQEAREAGDMIREKGLKFDVAYTSVLKRAVETCWTVLMHSNQCYLPIKNTWRLNERHYGALQGLNKAETAAKHGEDQVKVWRRSYAVPPPPLEPEDKRNAKFEEKYRHLPQEVLPLTECLKDTVERVLPYYFDEIAPALLAGQKVLVVAHGNSLRGLVKHLDKMSEEDVLELNIPTAVPLVYELDDDLKPIKKYYLLDEAEVKKRIAAVANQGKAKEGEATSQQQDGAATTAAAAAAATPAAGAAAPVATTPTGKSAHSKREKLKSLFKRGD</sequence>
<dbReference type="FunFam" id="3.40.50.1240:FF:000003">
    <property type="entry name" value="2,3-bisphosphoglycerate-dependent phosphoglycerate mutase"/>
    <property type="match status" value="1"/>
</dbReference>
<dbReference type="EC" id="5.4.2.11" evidence="8"/>
<evidence type="ECO:0000256" key="1">
    <source>
        <dbReference type="ARBA" id="ARBA00000380"/>
    </source>
</evidence>
<evidence type="ECO:0000256" key="2">
    <source>
        <dbReference type="ARBA" id="ARBA00006717"/>
    </source>
</evidence>
<dbReference type="HAMAP" id="MF_01039">
    <property type="entry name" value="PGAM_GpmA"/>
    <property type="match status" value="1"/>
</dbReference>
<keyword evidence="4 8" id="KW-0413">Isomerase</keyword>
<dbReference type="InterPro" id="IPR029033">
    <property type="entry name" value="His_PPase_superfam"/>
</dbReference>
<feature type="active site" description="Tele-phosphohistidine intermediate" evidence="5">
    <location>
        <position position="11"/>
    </location>
</feature>
<dbReference type="VEuPathDB" id="ToxoDB:EPH_0008140"/>
<dbReference type="PROSITE" id="PS00175">
    <property type="entry name" value="PG_MUTASE"/>
    <property type="match status" value="1"/>
</dbReference>
<feature type="binding site" evidence="6">
    <location>
        <position position="100"/>
    </location>
    <ligand>
        <name>substrate</name>
    </ligand>
</feature>
<evidence type="ECO:0000256" key="8">
    <source>
        <dbReference type="RuleBase" id="RU004511"/>
    </source>
</evidence>
<dbReference type="NCBIfam" id="NF010713">
    <property type="entry name" value="PRK14115.1"/>
    <property type="match status" value="1"/>
</dbReference>
<dbReference type="Gene3D" id="3.40.50.1240">
    <property type="entry name" value="Phosphoglycerate mutase-like"/>
    <property type="match status" value="1"/>
</dbReference>
<reference evidence="10" key="2">
    <citation type="submission" date="2013-10" db="EMBL/GenBank/DDBJ databases">
        <authorList>
            <person name="Aslett M."/>
        </authorList>
    </citation>
    <scope>NUCLEOTIDE SEQUENCE [LARGE SCALE GENOMIC DNA]</scope>
    <source>
        <strain evidence="10">Houghton</strain>
    </source>
</reference>
<feature type="compositionally biased region" description="Basic residues" evidence="9">
    <location>
        <begin position="291"/>
        <end position="306"/>
    </location>
</feature>
<comment type="catalytic activity">
    <reaction evidence="1 8">
        <text>(2R)-2-phosphoglycerate = (2R)-3-phosphoglycerate</text>
        <dbReference type="Rhea" id="RHEA:15901"/>
        <dbReference type="ChEBI" id="CHEBI:58272"/>
        <dbReference type="ChEBI" id="CHEBI:58289"/>
        <dbReference type="EC" id="5.4.2.11"/>
    </reaction>
</comment>
<evidence type="ECO:0000313" key="10">
    <source>
        <dbReference type="EMBL" id="CDI78802.1"/>
    </source>
</evidence>